<dbReference type="EMBL" id="SNXX01000006">
    <property type="protein sequence ID" value="TDP96954.1"/>
    <property type="molecule type" value="Genomic_DNA"/>
</dbReference>
<proteinExistence type="predicted"/>
<feature type="transmembrane region" description="Helical" evidence="1">
    <location>
        <begin position="20"/>
        <end position="41"/>
    </location>
</feature>
<evidence type="ECO:0000256" key="1">
    <source>
        <dbReference type="SAM" id="Phobius"/>
    </source>
</evidence>
<keyword evidence="1" id="KW-0472">Membrane</keyword>
<reference evidence="2 3" key="1">
    <citation type="submission" date="2019-03" db="EMBL/GenBank/DDBJ databases">
        <title>Subsurface microbial communities from deep shales in Ohio and West Virginia, USA.</title>
        <authorList>
            <person name="Wrighton K."/>
        </authorList>
    </citation>
    <scope>NUCLEOTIDE SEQUENCE [LARGE SCALE GENOMIC DNA]</scope>
    <source>
        <strain evidence="2 3">MSL 7</strain>
    </source>
</reference>
<dbReference type="Proteomes" id="UP000295176">
    <property type="component" value="Unassembled WGS sequence"/>
</dbReference>
<name>A0A4R6SBK5_9FIRM</name>
<dbReference type="RefSeq" id="WP_133529987.1">
    <property type="nucleotide sequence ID" value="NZ_SNXX01000006.1"/>
</dbReference>
<gene>
    <name evidence="2" type="ORF">C7957_10649</name>
</gene>
<accession>A0A4R6SBK5</accession>
<dbReference type="AlphaFoldDB" id="A0A4R6SBK5"/>
<keyword evidence="1" id="KW-0812">Transmembrane</keyword>
<keyword evidence="1" id="KW-1133">Transmembrane helix</keyword>
<sequence length="169" mass="19760">MRVNLIAEEKQEILFDYLKVGIIITVFITFMVIGFLQFTLITDRNILESEINSIEDQLAIYLPREEEYHRYEALIEEIRGTPEIPDYIWDGPIEAMGYLTPLRGVIDNFSLRNRSLNIRGRTKIAEELRELTNNLSESEFFSNVNLQTMEKQEEVSFTITADLTEEESE</sequence>
<protein>
    <submittedName>
        <fullName evidence="2">Type IV pilus assembly protein PilN</fullName>
    </submittedName>
</protein>
<dbReference type="Pfam" id="PF05137">
    <property type="entry name" value="PilN"/>
    <property type="match status" value="1"/>
</dbReference>
<comment type="caution">
    <text evidence="2">The sequence shown here is derived from an EMBL/GenBank/DDBJ whole genome shotgun (WGS) entry which is preliminary data.</text>
</comment>
<organism evidence="2 3">
    <name type="scientific">Halanaerobium saccharolyticum</name>
    <dbReference type="NCBI Taxonomy" id="43595"/>
    <lineage>
        <taxon>Bacteria</taxon>
        <taxon>Bacillati</taxon>
        <taxon>Bacillota</taxon>
        <taxon>Clostridia</taxon>
        <taxon>Halanaerobiales</taxon>
        <taxon>Halanaerobiaceae</taxon>
        <taxon>Halanaerobium</taxon>
    </lineage>
</organism>
<dbReference type="InterPro" id="IPR007813">
    <property type="entry name" value="PilN"/>
</dbReference>
<evidence type="ECO:0000313" key="2">
    <source>
        <dbReference type="EMBL" id="TDP96954.1"/>
    </source>
</evidence>
<evidence type="ECO:0000313" key="3">
    <source>
        <dbReference type="Proteomes" id="UP000295176"/>
    </source>
</evidence>